<protein>
    <submittedName>
        <fullName evidence="12">HemY protein</fullName>
    </submittedName>
</protein>
<feature type="transmembrane region" description="Helical" evidence="10">
    <location>
        <begin position="42"/>
        <end position="69"/>
    </location>
</feature>
<dbReference type="NCBIfam" id="TIGR00540">
    <property type="entry name" value="TPR_hemY_coli"/>
    <property type="match status" value="1"/>
</dbReference>
<dbReference type="Gene3D" id="1.25.40.10">
    <property type="entry name" value="Tetratricopeptide repeat domain"/>
    <property type="match status" value="2"/>
</dbReference>
<dbReference type="RefSeq" id="WP_037335475.1">
    <property type="nucleotide sequence ID" value="NZ_APNK01000006.1"/>
</dbReference>
<evidence type="ECO:0000256" key="9">
    <source>
        <dbReference type="ARBA" id="ARBA00023244"/>
    </source>
</evidence>
<keyword evidence="7 10" id="KW-1133">Transmembrane helix</keyword>
<dbReference type="SUPFAM" id="SSF48452">
    <property type="entry name" value="TPR-like"/>
    <property type="match status" value="1"/>
</dbReference>
<keyword evidence="6 10" id="KW-0812">Transmembrane</keyword>
<evidence type="ECO:0000256" key="10">
    <source>
        <dbReference type="SAM" id="Phobius"/>
    </source>
</evidence>
<evidence type="ECO:0000256" key="8">
    <source>
        <dbReference type="ARBA" id="ARBA00023136"/>
    </source>
</evidence>
<evidence type="ECO:0000313" key="13">
    <source>
        <dbReference type="Proteomes" id="UP000028302"/>
    </source>
</evidence>
<keyword evidence="8 10" id="KW-0472">Membrane</keyword>
<dbReference type="GO" id="GO:0005886">
    <property type="term" value="C:plasma membrane"/>
    <property type="evidence" value="ECO:0007669"/>
    <property type="project" value="UniProtKB-SubCell"/>
</dbReference>
<sequence>MRRLLLAFFVFLLLGILLSLVFRNHQGYVLIAFNGWQIETSLLFACAAVILGVWVLAMAWRILVALVFAPRNIRGFFGRRRQRKARRSLYVGLEHMAEARWALAEADLQALAESNEAPGLNHLFSARAAQYQDHLGDRDRYLRKASSRKSVSELAVLITQAQLQIEAGQTAEAQATLARLYELEPRHPWVLRMYAEHAMACGDYGRVYELLPELGKHSALSKQRVREMSIAAYQHRLSQQADIGGLTATWRHVPKDLRQEPEILRHYAVCLKQQGADDEAANVIRNALKKQWVPALALIFGDLDCSDQTEQLATVEEWIKIHGREPELMLVAGRLCLRNQLWGRARSYFEASQTQHSRADALLELGHLFEQIDEADQARSAYRRGLELRTSS</sequence>
<evidence type="ECO:0000256" key="6">
    <source>
        <dbReference type="ARBA" id="ARBA00022692"/>
    </source>
</evidence>
<keyword evidence="4" id="KW-1003">Cell membrane</keyword>
<feature type="domain" description="HemY N-terminal" evidence="11">
    <location>
        <begin position="27"/>
        <end position="132"/>
    </location>
</feature>
<evidence type="ECO:0000256" key="5">
    <source>
        <dbReference type="ARBA" id="ARBA00022519"/>
    </source>
</evidence>
<keyword evidence="5" id="KW-0997">Cell inner membrane</keyword>
<keyword evidence="13" id="KW-1185">Reference proteome</keyword>
<reference evidence="12 13" key="1">
    <citation type="submission" date="2013-03" db="EMBL/GenBank/DDBJ databases">
        <title>Salinisphaera hydrothermalis C41B8 Genome Sequencing.</title>
        <authorList>
            <person name="Li C."/>
            <person name="Lai Q."/>
            <person name="Shao Z."/>
        </authorList>
    </citation>
    <scope>NUCLEOTIDE SEQUENCE [LARGE SCALE GENOMIC DNA]</scope>
    <source>
        <strain evidence="12 13">C41B8</strain>
    </source>
</reference>
<dbReference type="AlphaFoldDB" id="A0A084IN16"/>
<comment type="caution">
    <text evidence="12">The sequence shown here is derived from an EMBL/GenBank/DDBJ whole genome shotgun (WGS) entry which is preliminary data.</text>
</comment>
<proteinExistence type="predicted"/>
<dbReference type="GO" id="GO:0006779">
    <property type="term" value="P:porphyrin-containing compound biosynthetic process"/>
    <property type="evidence" value="ECO:0007669"/>
    <property type="project" value="UniProtKB-KW"/>
</dbReference>
<evidence type="ECO:0000256" key="7">
    <source>
        <dbReference type="ARBA" id="ARBA00022989"/>
    </source>
</evidence>
<keyword evidence="9" id="KW-0627">Porphyrin biosynthesis</keyword>
<dbReference type="GO" id="GO:0042168">
    <property type="term" value="P:heme metabolic process"/>
    <property type="evidence" value="ECO:0007669"/>
    <property type="project" value="InterPro"/>
</dbReference>
<dbReference type="STRING" id="1304275.C41B8_05932"/>
<accession>A0A084IN16</accession>
<gene>
    <name evidence="12" type="ORF">C41B8_05932</name>
</gene>
<dbReference type="Proteomes" id="UP000028302">
    <property type="component" value="Unassembled WGS sequence"/>
</dbReference>
<evidence type="ECO:0000256" key="4">
    <source>
        <dbReference type="ARBA" id="ARBA00022475"/>
    </source>
</evidence>
<evidence type="ECO:0000256" key="2">
    <source>
        <dbReference type="ARBA" id="ARBA00004429"/>
    </source>
</evidence>
<dbReference type="InterPro" id="IPR005254">
    <property type="entry name" value="Heme_biosyn_assoc_TPR_pro"/>
</dbReference>
<dbReference type="Pfam" id="PF07219">
    <property type="entry name" value="HemY_N"/>
    <property type="match status" value="1"/>
</dbReference>
<dbReference type="EMBL" id="APNK01000006">
    <property type="protein sequence ID" value="KEZ78100.1"/>
    <property type="molecule type" value="Genomic_DNA"/>
</dbReference>
<comment type="function">
    <text evidence="1">Involved in a late step of protoheme IX synthesis.</text>
</comment>
<evidence type="ECO:0000259" key="11">
    <source>
        <dbReference type="Pfam" id="PF07219"/>
    </source>
</evidence>
<evidence type="ECO:0000256" key="1">
    <source>
        <dbReference type="ARBA" id="ARBA00002962"/>
    </source>
</evidence>
<dbReference type="InterPro" id="IPR010817">
    <property type="entry name" value="HemY_N"/>
</dbReference>
<evidence type="ECO:0000313" key="12">
    <source>
        <dbReference type="EMBL" id="KEZ78100.1"/>
    </source>
</evidence>
<evidence type="ECO:0000256" key="3">
    <source>
        <dbReference type="ARBA" id="ARBA00004744"/>
    </source>
</evidence>
<comment type="pathway">
    <text evidence="3">Porphyrin-containing compound metabolism; protoheme biosynthesis.</text>
</comment>
<dbReference type="InterPro" id="IPR011990">
    <property type="entry name" value="TPR-like_helical_dom_sf"/>
</dbReference>
<comment type="subcellular location">
    <subcellularLocation>
        <location evidence="2">Cell inner membrane</location>
        <topology evidence="2">Multi-pass membrane protein</topology>
    </subcellularLocation>
</comment>
<dbReference type="eggNOG" id="COG3071">
    <property type="taxonomic scope" value="Bacteria"/>
</dbReference>
<name>A0A084IN16_SALHC</name>
<organism evidence="12 13">
    <name type="scientific">Salinisphaera hydrothermalis (strain C41B8)</name>
    <dbReference type="NCBI Taxonomy" id="1304275"/>
    <lineage>
        <taxon>Bacteria</taxon>
        <taxon>Pseudomonadati</taxon>
        <taxon>Pseudomonadota</taxon>
        <taxon>Gammaproteobacteria</taxon>
        <taxon>Salinisphaerales</taxon>
        <taxon>Salinisphaeraceae</taxon>
        <taxon>Salinisphaera</taxon>
    </lineage>
</organism>
<dbReference type="UniPathway" id="UPA00252"/>
<dbReference type="PROSITE" id="PS50293">
    <property type="entry name" value="TPR_REGION"/>
    <property type="match status" value="1"/>
</dbReference>